<accession>A0A2P2QK48</accession>
<dbReference type="AlphaFoldDB" id="A0A2P2QK48"/>
<sequence>MRTPSTCPLALKSLSLHF</sequence>
<dbReference type="EMBL" id="GGEC01086867">
    <property type="protein sequence ID" value="MBX67351.1"/>
    <property type="molecule type" value="Transcribed_RNA"/>
</dbReference>
<organism evidence="1">
    <name type="scientific">Rhizophora mucronata</name>
    <name type="common">Asiatic mangrove</name>
    <dbReference type="NCBI Taxonomy" id="61149"/>
    <lineage>
        <taxon>Eukaryota</taxon>
        <taxon>Viridiplantae</taxon>
        <taxon>Streptophyta</taxon>
        <taxon>Embryophyta</taxon>
        <taxon>Tracheophyta</taxon>
        <taxon>Spermatophyta</taxon>
        <taxon>Magnoliopsida</taxon>
        <taxon>eudicotyledons</taxon>
        <taxon>Gunneridae</taxon>
        <taxon>Pentapetalae</taxon>
        <taxon>rosids</taxon>
        <taxon>fabids</taxon>
        <taxon>Malpighiales</taxon>
        <taxon>Rhizophoraceae</taxon>
        <taxon>Rhizophora</taxon>
    </lineage>
</organism>
<reference evidence="1" key="1">
    <citation type="submission" date="2018-02" db="EMBL/GenBank/DDBJ databases">
        <title>Rhizophora mucronata_Transcriptome.</title>
        <authorList>
            <person name="Meera S.P."/>
            <person name="Sreeshan A."/>
            <person name="Augustine A."/>
        </authorList>
    </citation>
    <scope>NUCLEOTIDE SEQUENCE</scope>
    <source>
        <tissue evidence="1">Leaf</tissue>
    </source>
</reference>
<evidence type="ECO:0000313" key="1">
    <source>
        <dbReference type="EMBL" id="MBX67351.1"/>
    </source>
</evidence>
<name>A0A2P2QK48_RHIMU</name>
<protein>
    <submittedName>
        <fullName evidence="1">Uncharacterized protein</fullName>
    </submittedName>
</protein>
<proteinExistence type="predicted"/>